<dbReference type="InterPro" id="IPR011010">
    <property type="entry name" value="DNA_brk_join_enz"/>
</dbReference>
<dbReference type="PROSITE" id="PS51898">
    <property type="entry name" value="TYR_RECOMBINASE"/>
    <property type="match status" value="1"/>
</dbReference>
<feature type="domain" description="Core-binding (CB)" evidence="11">
    <location>
        <begin position="14"/>
        <end position="100"/>
    </location>
</feature>
<evidence type="ECO:0000256" key="8">
    <source>
        <dbReference type="ARBA" id="ARBA00023306"/>
    </source>
</evidence>
<dbReference type="Pfam" id="PF00589">
    <property type="entry name" value="Phage_integrase"/>
    <property type="match status" value="1"/>
</dbReference>
<keyword evidence="8 9" id="KW-0131">Cell cycle</keyword>
<dbReference type="PROSITE" id="PS51900">
    <property type="entry name" value="CB"/>
    <property type="match status" value="1"/>
</dbReference>
<dbReference type="Pfam" id="PF02899">
    <property type="entry name" value="Phage_int_SAM_1"/>
    <property type="match status" value="1"/>
</dbReference>
<dbReference type="InterPro" id="IPR013762">
    <property type="entry name" value="Integrase-like_cat_sf"/>
</dbReference>
<dbReference type="NCBIfam" id="NF001399">
    <property type="entry name" value="PRK00283.1"/>
    <property type="match status" value="1"/>
</dbReference>
<reference evidence="12 13" key="1">
    <citation type="submission" date="2018-07" db="EMBL/GenBank/DDBJ databases">
        <title>Desertimonas flava gen. nov. sp. nov.</title>
        <authorList>
            <person name="Liu S."/>
        </authorList>
    </citation>
    <scope>NUCLEOTIDE SEQUENCE [LARGE SCALE GENOMIC DNA]</scope>
    <source>
        <strain evidence="12 13">16Sb5-5</strain>
    </source>
</reference>
<comment type="subcellular location">
    <subcellularLocation>
        <location evidence="1 9">Cytoplasm</location>
    </subcellularLocation>
</comment>
<evidence type="ECO:0000256" key="3">
    <source>
        <dbReference type="ARBA" id="ARBA00022618"/>
    </source>
</evidence>
<dbReference type="Gene3D" id="1.10.443.10">
    <property type="entry name" value="Intergrase catalytic core"/>
    <property type="match status" value="1"/>
</dbReference>
<dbReference type="GO" id="GO:0005737">
    <property type="term" value="C:cytoplasm"/>
    <property type="evidence" value="ECO:0007669"/>
    <property type="project" value="UniProtKB-SubCell"/>
</dbReference>
<feature type="active site" evidence="9">
    <location>
        <position position="166"/>
    </location>
</feature>
<dbReference type="InterPro" id="IPR044068">
    <property type="entry name" value="CB"/>
</dbReference>
<feature type="active site" evidence="9">
    <location>
        <position position="263"/>
    </location>
</feature>
<comment type="subunit">
    <text evidence="9">Forms a cyclic heterotetrameric complex composed of two molecules of XerC and two molecules of XerD.</text>
</comment>
<comment type="caution">
    <text evidence="12">The sequence shown here is derived from an EMBL/GenBank/DDBJ whole genome shotgun (WGS) entry which is preliminary data.</text>
</comment>
<keyword evidence="6 9" id="KW-0238">DNA-binding</keyword>
<gene>
    <name evidence="9" type="primary">xerC</name>
    <name evidence="12" type="ORF">DT076_03495</name>
</gene>
<evidence type="ECO:0000313" key="12">
    <source>
        <dbReference type="EMBL" id="RCK70517.1"/>
    </source>
</evidence>
<dbReference type="GO" id="GO:0006313">
    <property type="term" value="P:DNA transposition"/>
    <property type="evidence" value="ECO:0007669"/>
    <property type="project" value="UniProtKB-UniRule"/>
</dbReference>
<feature type="domain" description="Tyr recombinase" evidence="10">
    <location>
        <begin position="121"/>
        <end position="308"/>
    </location>
</feature>
<dbReference type="SUPFAM" id="SSF56349">
    <property type="entry name" value="DNA breaking-rejoining enzymes"/>
    <property type="match status" value="1"/>
</dbReference>
<feature type="active site" description="O-(3'-phospho-DNA)-tyrosine intermediate" evidence="9">
    <location>
        <position position="295"/>
    </location>
</feature>
<protein>
    <recommendedName>
        <fullName evidence="9">Tyrosine recombinase XerC</fullName>
    </recommendedName>
</protein>
<dbReference type="InterPro" id="IPR002104">
    <property type="entry name" value="Integrase_catalytic"/>
</dbReference>
<feature type="active site" evidence="9">
    <location>
        <position position="260"/>
    </location>
</feature>
<dbReference type="InterPro" id="IPR050090">
    <property type="entry name" value="Tyrosine_recombinase_XerCD"/>
</dbReference>
<proteinExistence type="inferred from homology"/>
<evidence type="ECO:0000259" key="11">
    <source>
        <dbReference type="PROSITE" id="PS51900"/>
    </source>
</evidence>
<sequence length="314" mass="34392">MNEPSSSDDAAGPGWARAARADWLCSLELDQHLSAHSLRAYAGDLDGLVQHLDRLGRTGFEQVGLPDLRSWLANQQSRGMQRSTLQRRAAAVRGFFGWLHRTGRIPHDPAQALRSPRRGRRLPPTLDQRDAERMLSRAIEAVGADDTPVARRDVALLEMLYACGTRVSELCGLDLDQLDGERHLVRVLGKGDKERVVPVGRPAWTALQAWLDVRGRLATPAAGAAVFVGERGARIDPRVVRRIVHRALAGVEGAPDLGPHGLRHAMATHLLEGGADLRSVQELLGHSSLATTQIYTHVTTDRLRAAFEQAHPRA</sequence>
<evidence type="ECO:0000259" key="10">
    <source>
        <dbReference type="PROSITE" id="PS51898"/>
    </source>
</evidence>
<dbReference type="GO" id="GO:0009037">
    <property type="term" value="F:tyrosine-based site-specific recombinase activity"/>
    <property type="evidence" value="ECO:0007669"/>
    <property type="project" value="UniProtKB-UniRule"/>
</dbReference>
<feature type="active site" evidence="9">
    <location>
        <position position="286"/>
    </location>
</feature>
<organism evidence="12 13">
    <name type="scientific">Desertihabitans brevis</name>
    <dbReference type="NCBI Taxonomy" id="2268447"/>
    <lineage>
        <taxon>Bacteria</taxon>
        <taxon>Bacillati</taxon>
        <taxon>Actinomycetota</taxon>
        <taxon>Actinomycetes</taxon>
        <taxon>Propionibacteriales</taxon>
        <taxon>Propionibacteriaceae</taxon>
        <taxon>Desertihabitans</taxon>
    </lineage>
</organism>
<dbReference type="Gene3D" id="1.10.150.130">
    <property type="match status" value="1"/>
</dbReference>
<dbReference type="GO" id="GO:0003677">
    <property type="term" value="F:DNA binding"/>
    <property type="evidence" value="ECO:0007669"/>
    <property type="project" value="UniProtKB-UniRule"/>
</dbReference>
<keyword evidence="2 9" id="KW-0963">Cytoplasm</keyword>
<dbReference type="Proteomes" id="UP000252770">
    <property type="component" value="Unassembled WGS sequence"/>
</dbReference>
<dbReference type="GO" id="GO:0007059">
    <property type="term" value="P:chromosome segregation"/>
    <property type="evidence" value="ECO:0007669"/>
    <property type="project" value="UniProtKB-UniRule"/>
</dbReference>
<dbReference type="InterPro" id="IPR010998">
    <property type="entry name" value="Integrase_recombinase_N"/>
</dbReference>
<feature type="active site" evidence="9">
    <location>
        <position position="190"/>
    </location>
</feature>
<evidence type="ECO:0000256" key="9">
    <source>
        <dbReference type="HAMAP-Rule" id="MF_01808"/>
    </source>
</evidence>
<evidence type="ECO:0000256" key="2">
    <source>
        <dbReference type="ARBA" id="ARBA00022490"/>
    </source>
</evidence>
<dbReference type="RefSeq" id="WP_114125289.1">
    <property type="nucleotide sequence ID" value="NZ_QOUI01000002.1"/>
</dbReference>
<name>A0A367YXR1_9ACTN</name>
<dbReference type="AlphaFoldDB" id="A0A367YXR1"/>
<dbReference type="InterPro" id="IPR004107">
    <property type="entry name" value="Integrase_SAM-like_N"/>
</dbReference>
<comment type="function">
    <text evidence="9">Site-specific tyrosine recombinase, which acts by catalyzing the cutting and rejoining of the recombining DNA molecules. The XerC-XerD complex is essential to convert dimers of the bacterial chromosome into monomers to permit their segregation at cell division. It also contributes to the segregational stability of plasmids.</text>
</comment>
<keyword evidence="13" id="KW-1185">Reference proteome</keyword>
<dbReference type="PANTHER" id="PTHR30349">
    <property type="entry name" value="PHAGE INTEGRASE-RELATED"/>
    <property type="match status" value="1"/>
</dbReference>
<keyword evidence="5 9" id="KW-0229">DNA integration</keyword>
<keyword evidence="3 9" id="KW-0132">Cell division</keyword>
<dbReference type="HAMAP" id="MF_01808">
    <property type="entry name" value="Recomb_XerC_XerD"/>
    <property type="match status" value="1"/>
</dbReference>
<dbReference type="CDD" id="cd00798">
    <property type="entry name" value="INT_XerDC_C"/>
    <property type="match status" value="1"/>
</dbReference>
<dbReference type="PANTHER" id="PTHR30349:SF77">
    <property type="entry name" value="TYROSINE RECOMBINASE XERC"/>
    <property type="match status" value="1"/>
</dbReference>
<comment type="similarity">
    <text evidence="9">Belongs to the 'phage' integrase family. XerC subfamily.</text>
</comment>
<dbReference type="InterPro" id="IPR023009">
    <property type="entry name" value="Tyrosine_recombinase_XerC/XerD"/>
</dbReference>
<evidence type="ECO:0000256" key="5">
    <source>
        <dbReference type="ARBA" id="ARBA00022908"/>
    </source>
</evidence>
<accession>A0A367YXR1</accession>
<evidence type="ECO:0000256" key="4">
    <source>
        <dbReference type="ARBA" id="ARBA00022829"/>
    </source>
</evidence>
<evidence type="ECO:0000313" key="13">
    <source>
        <dbReference type="Proteomes" id="UP000252770"/>
    </source>
</evidence>
<keyword evidence="7 9" id="KW-0233">DNA recombination</keyword>
<evidence type="ECO:0000256" key="1">
    <source>
        <dbReference type="ARBA" id="ARBA00004496"/>
    </source>
</evidence>
<evidence type="ECO:0000256" key="6">
    <source>
        <dbReference type="ARBA" id="ARBA00023125"/>
    </source>
</evidence>
<dbReference type="EMBL" id="QOUI01000002">
    <property type="protein sequence ID" value="RCK70517.1"/>
    <property type="molecule type" value="Genomic_DNA"/>
</dbReference>
<keyword evidence="4 9" id="KW-0159">Chromosome partition</keyword>
<dbReference type="GO" id="GO:0051301">
    <property type="term" value="P:cell division"/>
    <property type="evidence" value="ECO:0007669"/>
    <property type="project" value="UniProtKB-KW"/>
</dbReference>
<evidence type="ECO:0000256" key="7">
    <source>
        <dbReference type="ARBA" id="ARBA00023172"/>
    </source>
</evidence>